<name>A0A2A4FDL4_9BURK</name>
<gene>
    <name evidence="1" type="ORF">BZL54_19540</name>
</gene>
<accession>A0A2A4FDL4</accession>
<protein>
    <submittedName>
        <fullName evidence="1">Uncharacterized protein</fullName>
    </submittedName>
</protein>
<sequence>MRTIFQQPITLEGLTFQQSMALAKVACGKGAARAEVGYGMLLDENKQPVATINPDSDEAVVVKVSPESGARIYKLLCTTSRIHDPLFSIADQTVVEAMIKQFMQRALAP</sequence>
<proteinExistence type="predicted"/>
<dbReference type="RefSeq" id="WP_084910613.1">
    <property type="nucleotide sequence ID" value="NZ_CP020739.1"/>
</dbReference>
<dbReference type="EMBL" id="MTZU01000057">
    <property type="protein sequence ID" value="PCE30698.1"/>
    <property type="molecule type" value="Genomic_DNA"/>
</dbReference>
<reference evidence="1 2" key="1">
    <citation type="submission" date="2017-01" db="EMBL/GenBank/DDBJ databases">
        <title>Whole-Genome Shotgun Sequencing of Two beta-Proteobacterial Species in Search of the Bulgecin Biosynthetic Cluster.</title>
        <authorList>
            <person name="Horsman M.E."/>
            <person name="Marous D.R."/>
            <person name="Li R."/>
            <person name="Oliver R.A."/>
            <person name="Byun B."/>
            <person name="Emrich S.J."/>
            <person name="Boggess B."/>
            <person name="Townsend C.A."/>
            <person name="Mobashery S."/>
        </authorList>
    </citation>
    <scope>NUCLEOTIDE SEQUENCE [LARGE SCALE GENOMIC DNA]</scope>
    <source>
        <strain evidence="1 2">ATCC 31433</strain>
    </source>
</reference>
<dbReference type="Proteomes" id="UP000217994">
    <property type="component" value="Unassembled WGS sequence"/>
</dbReference>
<comment type="caution">
    <text evidence="1">The sequence shown here is derived from an EMBL/GenBank/DDBJ whole genome shotgun (WGS) entry which is preliminary data.</text>
</comment>
<evidence type="ECO:0000313" key="1">
    <source>
        <dbReference type="EMBL" id="PCE30698.1"/>
    </source>
</evidence>
<organism evidence="1 2">
    <name type="scientific">Burkholderia ubonensis subsp. mesacidophila</name>
    <dbReference type="NCBI Taxonomy" id="265293"/>
    <lineage>
        <taxon>Bacteria</taxon>
        <taxon>Pseudomonadati</taxon>
        <taxon>Pseudomonadota</taxon>
        <taxon>Betaproteobacteria</taxon>
        <taxon>Burkholderiales</taxon>
        <taxon>Burkholderiaceae</taxon>
        <taxon>Burkholderia</taxon>
        <taxon>Burkholderia cepacia complex</taxon>
    </lineage>
</organism>
<dbReference type="GeneID" id="69006795"/>
<evidence type="ECO:0000313" key="2">
    <source>
        <dbReference type="Proteomes" id="UP000217994"/>
    </source>
</evidence>
<dbReference type="AlphaFoldDB" id="A0A2A4FDL4"/>